<accession>A0A7N6BFY7</accession>
<dbReference type="GeneTree" id="ENSGT00940000177242"/>
<evidence type="ECO:0000313" key="1">
    <source>
        <dbReference type="Ensembl" id="ENSATEP00000061780.1"/>
    </source>
</evidence>
<sequence>SSQELVHRHMDLRGEVHGECDGQDHKKVVSQNLWGKNNTLHIQNYELSPPDSSILLCYKIKSGAQVLPVGEIGLGLWVHHQHPSACSHVYLARASAPMSSAFPDTLAQKALTVFLSLALRLVI</sequence>
<name>A0A7N6BFY7_ANATE</name>
<protein>
    <submittedName>
        <fullName evidence="1">Uncharacterized protein</fullName>
    </submittedName>
</protein>
<dbReference type="Proteomes" id="UP000265040">
    <property type="component" value="Chromosome 8"/>
</dbReference>
<dbReference type="AlphaFoldDB" id="A0A7N6BFY7"/>
<organism evidence="1 2">
    <name type="scientific">Anabas testudineus</name>
    <name type="common">Climbing perch</name>
    <name type="synonym">Anthias testudineus</name>
    <dbReference type="NCBI Taxonomy" id="64144"/>
    <lineage>
        <taxon>Eukaryota</taxon>
        <taxon>Metazoa</taxon>
        <taxon>Chordata</taxon>
        <taxon>Craniata</taxon>
        <taxon>Vertebrata</taxon>
        <taxon>Euteleostomi</taxon>
        <taxon>Actinopterygii</taxon>
        <taxon>Neopterygii</taxon>
        <taxon>Teleostei</taxon>
        <taxon>Neoteleostei</taxon>
        <taxon>Acanthomorphata</taxon>
        <taxon>Anabantaria</taxon>
        <taxon>Anabantiformes</taxon>
        <taxon>Anabantoidei</taxon>
        <taxon>Anabantidae</taxon>
        <taxon>Anabas</taxon>
    </lineage>
</organism>
<evidence type="ECO:0000313" key="2">
    <source>
        <dbReference type="Proteomes" id="UP000265040"/>
    </source>
</evidence>
<dbReference type="Ensembl" id="ENSATET00000037199.1">
    <property type="protein sequence ID" value="ENSATEP00000061780.1"/>
    <property type="gene ID" value="ENSATEG00000030179.1"/>
</dbReference>
<proteinExistence type="predicted"/>
<reference evidence="1" key="1">
    <citation type="submission" date="2021-04" db="EMBL/GenBank/DDBJ databases">
        <authorList>
            <consortium name="Wellcome Sanger Institute Data Sharing"/>
        </authorList>
    </citation>
    <scope>NUCLEOTIDE SEQUENCE [LARGE SCALE GENOMIC DNA]</scope>
</reference>
<keyword evidence="2" id="KW-1185">Reference proteome</keyword>
<reference evidence="1" key="3">
    <citation type="submission" date="2025-09" db="UniProtKB">
        <authorList>
            <consortium name="Ensembl"/>
        </authorList>
    </citation>
    <scope>IDENTIFICATION</scope>
</reference>
<dbReference type="InParanoid" id="A0A7N6BFY7"/>
<reference evidence="1" key="2">
    <citation type="submission" date="2025-08" db="UniProtKB">
        <authorList>
            <consortium name="Ensembl"/>
        </authorList>
    </citation>
    <scope>IDENTIFICATION</scope>
</reference>